<dbReference type="GO" id="GO:0004523">
    <property type="term" value="F:RNA-DNA hybrid ribonuclease activity"/>
    <property type="evidence" value="ECO:0007669"/>
    <property type="project" value="InterPro"/>
</dbReference>
<dbReference type="CDD" id="cd01650">
    <property type="entry name" value="RT_nLTR_like"/>
    <property type="match status" value="1"/>
</dbReference>
<dbReference type="AlphaFoldDB" id="A0AAE1NC64"/>
<evidence type="ECO:0000313" key="4">
    <source>
        <dbReference type="Proteomes" id="UP001293593"/>
    </source>
</evidence>
<dbReference type="InterPro" id="IPR043502">
    <property type="entry name" value="DNA/RNA_pol_sf"/>
</dbReference>
<dbReference type="InterPro" id="IPR000477">
    <property type="entry name" value="RT_dom"/>
</dbReference>
<gene>
    <name evidence="3" type="ORF">QN277_003122</name>
</gene>
<feature type="domain" description="Reverse transcriptase" evidence="1">
    <location>
        <begin position="382"/>
        <end position="663"/>
    </location>
</feature>
<dbReference type="InterPro" id="IPR026960">
    <property type="entry name" value="RVT-Znf"/>
</dbReference>
<dbReference type="SUPFAM" id="SSF56219">
    <property type="entry name" value="DNase I-like"/>
    <property type="match status" value="1"/>
</dbReference>
<evidence type="ECO:0000313" key="3">
    <source>
        <dbReference type="EMBL" id="KAK4286586.1"/>
    </source>
</evidence>
<dbReference type="Gene3D" id="3.60.10.10">
    <property type="entry name" value="Endonuclease/exonuclease/phosphatase"/>
    <property type="match status" value="1"/>
</dbReference>
<dbReference type="Pfam" id="PF13966">
    <property type="entry name" value="zf-RVT"/>
    <property type="match status" value="1"/>
</dbReference>
<keyword evidence="4" id="KW-1185">Reference proteome</keyword>
<protein>
    <recommendedName>
        <fullName evidence="5">Non-LTR retroelement reverse transcriptase</fullName>
    </recommendedName>
</protein>
<dbReference type="PROSITE" id="PS50878">
    <property type="entry name" value="RT_POL"/>
    <property type="match status" value="1"/>
</dbReference>
<dbReference type="InterPro" id="IPR036397">
    <property type="entry name" value="RNaseH_sf"/>
</dbReference>
<name>A0AAE1NC64_9FABA</name>
<dbReference type="Pfam" id="PF13456">
    <property type="entry name" value="RVT_3"/>
    <property type="match status" value="1"/>
</dbReference>
<accession>A0AAE1NC64</accession>
<evidence type="ECO:0000259" key="1">
    <source>
        <dbReference type="PROSITE" id="PS50878"/>
    </source>
</evidence>
<comment type="caution">
    <text evidence="3">The sequence shown here is derived from an EMBL/GenBank/DDBJ whole genome shotgun (WGS) entry which is preliminary data.</text>
</comment>
<dbReference type="GO" id="GO:0003676">
    <property type="term" value="F:nucleic acid binding"/>
    <property type="evidence" value="ECO:0007669"/>
    <property type="project" value="InterPro"/>
</dbReference>
<dbReference type="InterPro" id="IPR036691">
    <property type="entry name" value="Endo/exonu/phosph_ase_sf"/>
</dbReference>
<dbReference type="InterPro" id="IPR012337">
    <property type="entry name" value="RNaseH-like_sf"/>
</dbReference>
<evidence type="ECO:0008006" key="5">
    <source>
        <dbReference type="Google" id="ProtNLM"/>
    </source>
</evidence>
<proteinExistence type="predicted"/>
<dbReference type="PANTHER" id="PTHR33116:SF78">
    <property type="entry name" value="OS12G0587133 PROTEIN"/>
    <property type="match status" value="1"/>
</dbReference>
<dbReference type="SUPFAM" id="SSF56672">
    <property type="entry name" value="DNA/RNA polymerases"/>
    <property type="match status" value="1"/>
</dbReference>
<feature type="domain" description="RNase H type-1" evidence="2">
    <location>
        <begin position="1110"/>
        <end position="1239"/>
    </location>
</feature>
<dbReference type="PANTHER" id="PTHR33116">
    <property type="entry name" value="REVERSE TRANSCRIPTASE ZINC-BINDING DOMAIN-CONTAINING PROTEIN-RELATED-RELATED"/>
    <property type="match status" value="1"/>
</dbReference>
<dbReference type="Gene3D" id="3.30.420.10">
    <property type="entry name" value="Ribonuclease H-like superfamily/Ribonuclease H"/>
    <property type="match status" value="1"/>
</dbReference>
<sequence>MSVFLLTCVYALPHSGLRMTLWDKLKLLAGRINLPWAVWGDFNDILTPNERIGGAGVSHGRINWFQNRTQECNLVDLGASGPKFTWKGPRIRGFSRLFERLDRVFANLALIAQFPNCSVKNLPRTRFSDHNPILLNLGVLVKVRRNNPFRFEAMWMAHDDFNNFLRGQWNSDGGLEMKLENVRKGIPVWNKETFGMIERKKREILARLNGIQKSPAYPYSTFLNDLELKLQWELEEISKLEEIKWFQKSRAEWIVKSDRNTRYYHMKTKIRRRRNRVVSLQDELGVWVEDEVEVRDMVVKHFKRLFQDDLHHQVKLRTESNFPSIEVTRLEDIAKTPTDKEILEAIKRMGPYKAPGVDGFPPIFFQKNWEVVGADMCAFVKSAFSGEGDIANANKTLISLIPKVEHPLRVEHFRPISLCTVQYKCITKIISQRLRGVMEDLISPFQSSFIPGRHIQDNIVVGQEILHKMKLAKGKRGIMTMKIDLEKAYDRLEWSFLKMVLEEAGFEERFRNLIMTCVSSSSLNILWNGEKSEFFQPRRGLRQGDPISPFLFVLCMDRLSHIIDDLVRAKKWKPVMITKDGPAISHLMFADDLLLFGEASEEQATCMMEAIHNFCEASGEKVSISKSSLFFSPRVSTVLKGRIKNITGMKIASEIGKYLGFPLTRNKSSRDTFQYVIDRVKSKLATWKSSCLSMGGRITLAKTVISAIPLYPMQVSQLPVSVCKELERLQRRFIWGFSDSTKGFHPMSWERITLPKHYGGLGLKRLCSVNRAFGAKLAWSLVKGEDGLWAEVLKKKYMLRDEESLLNSKNSDSTLWKFICRQEEVVEAGSRWQVRNGESVSFFTDIWLFKSETIEKKCKRLLTAEEKGSTVADWVLSGFWDLSRLGEIVTEEVIRNLIAVLPPREEAGMDMMVWKGTSHGCFSVKSAYYMLEKPPDQLYNCDFKKIWAWRGAEKIRVFLWLAYNNRLPTNEWRSRWAANSRMCQFCENGIEDEMHIFRDCRYANQIWVELVHPRYITEFYSYSRQEWFSFNLTEDLSRDSNGRWNLIWGVGIWFLWIWRNNQVFNDEFQKPPCPTGVISRSWKLFSEFPELQSDPGGIQDSTIKRWIPPPDGWIKLNTDGAVSVENRKAGCGGVVRDNKGRWISGFIQYIGCCEVIESEEWALLYGLKQVWEEGFRRVVVESDAKLLIDKLMQGRTDPNSSNVYLQIKEMLCQKWEIILQYVPREANALADALAKEGLSISSLLNVCPDNLRAVLLNDCMGLDPLLGFSNI</sequence>
<dbReference type="SUPFAM" id="SSF53098">
    <property type="entry name" value="Ribonuclease H-like"/>
    <property type="match status" value="1"/>
</dbReference>
<dbReference type="InterPro" id="IPR002156">
    <property type="entry name" value="RNaseH_domain"/>
</dbReference>
<dbReference type="CDD" id="cd06222">
    <property type="entry name" value="RNase_H_like"/>
    <property type="match status" value="1"/>
</dbReference>
<evidence type="ECO:0000259" key="2">
    <source>
        <dbReference type="PROSITE" id="PS50879"/>
    </source>
</evidence>
<dbReference type="Proteomes" id="UP001293593">
    <property type="component" value="Unassembled WGS sequence"/>
</dbReference>
<reference evidence="3" key="1">
    <citation type="submission" date="2023-10" db="EMBL/GenBank/DDBJ databases">
        <title>Chromosome-level genome of the transformable northern wattle, Acacia crassicarpa.</title>
        <authorList>
            <person name="Massaro I."/>
            <person name="Sinha N.R."/>
            <person name="Poethig S."/>
            <person name="Leichty A.R."/>
        </authorList>
    </citation>
    <scope>NUCLEOTIDE SEQUENCE</scope>
    <source>
        <strain evidence="3">Acra3RX</strain>
        <tissue evidence="3">Leaf</tissue>
    </source>
</reference>
<dbReference type="EMBL" id="JAWXYG010000001">
    <property type="protein sequence ID" value="KAK4286586.1"/>
    <property type="molecule type" value="Genomic_DNA"/>
</dbReference>
<dbReference type="InterPro" id="IPR044730">
    <property type="entry name" value="RNase_H-like_dom_plant"/>
</dbReference>
<dbReference type="Pfam" id="PF00078">
    <property type="entry name" value="RVT_1"/>
    <property type="match status" value="1"/>
</dbReference>
<organism evidence="3 4">
    <name type="scientific">Acacia crassicarpa</name>
    <name type="common">northern wattle</name>
    <dbReference type="NCBI Taxonomy" id="499986"/>
    <lineage>
        <taxon>Eukaryota</taxon>
        <taxon>Viridiplantae</taxon>
        <taxon>Streptophyta</taxon>
        <taxon>Embryophyta</taxon>
        <taxon>Tracheophyta</taxon>
        <taxon>Spermatophyta</taxon>
        <taxon>Magnoliopsida</taxon>
        <taxon>eudicotyledons</taxon>
        <taxon>Gunneridae</taxon>
        <taxon>Pentapetalae</taxon>
        <taxon>rosids</taxon>
        <taxon>fabids</taxon>
        <taxon>Fabales</taxon>
        <taxon>Fabaceae</taxon>
        <taxon>Caesalpinioideae</taxon>
        <taxon>mimosoid clade</taxon>
        <taxon>Acacieae</taxon>
        <taxon>Acacia</taxon>
    </lineage>
</organism>
<dbReference type="PROSITE" id="PS50879">
    <property type="entry name" value="RNASE_H_1"/>
    <property type="match status" value="1"/>
</dbReference>